<dbReference type="AlphaFoldDB" id="A0A0D6P7T6"/>
<reference evidence="1 2" key="1">
    <citation type="submission" date="2012-11" db="EMBL/GenBank/DDBJ databases">
        <title>Whole genome sequence of Acidisphaera rubrifaciens HS-AP3.</title>
        <authorList>
            <person name="Azuma Y."/>
            <person name="Higashiura N."/>
            <person name="Hirakawa H."/>
            <person name="Matsushita K."/>
        </authorList>
    </citation>
    <scope>NUCLEOTIDE SEQUENCE [LARGE SCALE GENOMIC DNA]</scope>
    <source>
        <strain evidence="1 2">HS-AP3</strain>
    </source>
</reference>
<dbReference type="RefSeq" id="WP_199445639.1">
    <property type="nucleotide sequence ID" value="NZ_BANB01000428.1"/>
</dbReference>
<comment type="caution">
    <text evidence="1">The sequence shown here is derived from an EMBL/GenBank/DDBJ whole genome shotgun (WGS) entry which is preliminary data.</text>
</comment>
<evidence type="ECO:0008006" key="3">
    <source>
        <dbReference type="Google" id="ProtNLM"/>
    </source>
</evidence>
<organism evidence="1 2">
    <name type="scientific">Acidisphaera rubrifaciens HS-AP3</name>
    <dbReference type="NCBI Taxonomy" id="1231350"/>
    <lineage>
        <taxon>Bacteria</taxon>
        <taxon>Pseudomonadati</taxon>
        <taxon>Pseudomonadota</taxon>
        <taxon>Alphaproteobacteria</taxon>
        <taxon>Acetobacterales</taxon>
        <taxon>Acetobacteraceae</taxon>
        <taxon>Acidisphaera</taxon>
    </lineage>
</organism>
<dbReference type="EMBL" id="BANB01000428">
    <property type="protein sequence ID" value="GAN77717.1"/>
    <property type="molecule type" value="Genomic_DNA"/>
</dbReference>
<name>A0A0D6P7T6_9PROT</name>
<evidence type="ECO:0000313" key="2">
    <source>
        <dbReference type="Proteomes" id="UP000032680"/>
    </source>
</evidence>
<evidence type="ECO:0000313" key="1">
    <source>
        <dbReference type="EMBL" id="GAN77717.1"/>
    </source>
</evidence>
<dbReference type="Proteomes" id="UP000032680">
    <property type="component" value="Unassembled WGS sequence"/>
</dbReference>
<proteinExistence type="predicted"/>
<gene>
    <name evidence="1" type="ORF">Asru_0428_03</name>
</gene>
<keyword evidence="2" id="KW-1185">Reference proteome</keyword>
<protein>
    <recommendedName>
        <fullName evidence="3">DUF1127 domain-containing protein</fullName>
    </recommendedName>
</protein>
<sequence length="71" mass="8535">MSYVNRDHLTNSQPAELSHAEHHGLADLIAAWRTRLRDRRELATLDDRDLRDARLTRWDVERELAKPFWRD</sequence>
<accession>A0A0D6P7T6</accession>